<evidence type="ECO:0000256" key="1">
    <source>
        <dbReference type="ARBA" id="ARBA00005054"/>
    </source>
</evidence>
<organism evidence="6 7">
    <name type="scientific">Stackebrandtia nassauensis (strain DSM 44728 / CIP 108903 / NRRL B-16338 / NBRC 102104 / LLR-40K-21)</name>
    <dbReference type="NCBI Taxonomy" id="446470"/>
    <lineage>
        <taxon>Bacteria</taxon>
        <taxon>Bacillati</taxon>
        <taxon>Actinomycetota</taxon>
        <taxon>Actinomycetes</taxon>
        <taxon>Glycomycetales</taxon>
        <taxon>Glycomycetaceae</taxon>
        <taxon>Stackebrandtia</taxon>
    </lineage>
</organism>
<evidence type="ECO:0000313" key="7">
    <source>
        <dbReference type="Proteomes" id="UP000000844"/>
    </source>
</evidence>
<proteinExistence type="predicted"/>
<feature type="domain" description="Formyl transferase N-terminal" evidence="5">
    <location>
        <begin position="97"/>
        <end position="205"/>
    </location>
</feature>
<sequence length="252" mass="28966">MSRLRVAILRADDHHHRYLEWTLRSAFDVVFVAVEPGGEKVRRMWTNRRYRNYFYNRYHDLRRRWSGKDRYRREYFRHGPALPSTVETVPAVNSEPVVTGLRRAAADVTVVIGCSILKNDVLAAAGAPIVNLHGGFLPDYKGNHCVFFALYNGEPDKVGVTIHHVNAGVDAGDLIEVVRPPVHGGETAEHLYCRSEKIAINRLVRHLRRLEAGHALPAHPQPKRGRNYLTRDRGPSHDLRMWWRSRFKAART</sequence>
<dbReference type="GO" id="GO:0005829">
    <property type="term" value="C:cytosol"/>
    <property type="evidence" value="ECO:0007669"/>
    <property type="project" value="TreeGrafter"/>
</dbReference>
<gene>
    <name evidence="6" type="ordered locus">Snas_2439</name>
</gene>
<dbReference type="AlphaFoldDB" id="D3Q4U2"/>
<dbReference type="PANTHER" id="PTHR43369">
    <property type="entry name" value="PHOSPHORIBOSYLGLYCINAMIDE FORMYLTRANSFERASE"/>
    <property type="match status" value="1"/>
</dbReference>
<evidence type="ECO:0000256" key="2">
    <source>
        <dbReference type="ARBA" id="ARBA00012254"/>
    </source>
</evidence>
<evidence type="ECO:0000259" key="5">
    <source>
        <dbReference type="Pfam" id="PF00551"/>
    </source>
</evidence>
<dbReference type="eggNOG" id="COG0223">
    <property type="taxonomic scope" value="Bacteria"/>
</dbReference>
<keyword evidence="4" id="KW-0658">Purine biosynthesis</keyword>
<dbReference type="InterPro" id="IPR002376">
    <property type="entry name" value="Formyl_transf_N"/>
</dbReference>
<dbReference type="Gene3D" id="3.40.50.170">
    <property type="entry name" value="Formyl transferase, N-terminal domain"/>
    <property type="match status" value="1"/>
</dbReference>
<evidence type="ECO:0000313" key="6">
    <source>
        <dbReference type="EMBL" id="ADD42122.1"/>
    </source>
</evidence>
<dbReference type="SUPFAM" id="SSF53328">
    <property type="entry name" value="Formyltransferase"/>
    <property type="match status" value="1"/>
</dbReference>
<evidence type="ECO:0000256" key="3">
    <source>
        <dbReference type="ARBA" id="ARBA00022679"/>
    </source>
</evidence>
<dbReference type="PANTHER" id="PTHR43369:SF2">
    <property type="entry name" value="PHOSPHORIBOSYLGLYCINAMIDE FORMYLTRANSFERASE"/>
    <property type="match status" value="1"/>
</dbReference>
<evidence type="ECO:0000256" key="4">
    <source>
        <dbReference type="ARBA" id="ARBA00022755"/>
    </source>
</evidence>
<reference evidence="6 7" key="1">
    <citation type="journal article" date="2009" name="Stand. Genomic Sci.">
        <title>Complete genome sequence of Stackebrandtia nassauensis type strain (LLR-40K-21).</title>
        <authorList>
            <person name="Munk C."/>
            <person name="Lapidus A."/>
            <person name="Copeland A."/>
            <person name="Jando M."/>
            <person name="Mayilraj S."/>
            <person name="Glavina Del Rio T."/>
            <person name="Nolan M."/>
            <person name="Chen F."/>
            <person name="Lucas S."/>
            <person name="Tice H."/>
            <person name="Cheng J.F."/>
            <person name="Han C."/>
            <person name="Detter J.C."/>
            <person name="Bruce D."/>
            <person name="Goodwin L."/>
            <person name="Chain P."/>
            <person name="Pitluck S."/>
            <person name="Goker M."/>
            <person name="Ovchinikova G."/>
            <person name="Pati A."/>
            <person name="Ivanova N."/>
            <person name="Mavromatis K."/>
            <person name="Chen A."/>
            <person name="Palaniappan K."/>
            <person name="Land M."/>
            <person name="Hauser L."/>
            <person name="Chang Y.J."/>
            <person name="Jeffries C.D."/>
            <person name="Bristow J."/>
            <person name="Eisen J.A."/>
            <person name="Markowitz V."/>
            <person name="Hugenholtz P."/>
            <person name="Kyrpides N.C."/>
            <person name="Klenk H.P."/>
        </authorList>
    </citation>
    <scope>NUCLEOTIDE SEQUENCE [LARGE SCALE GENOMIC DNA]</scope>
    <source>
        <strain evidence="7">DSM 44728 / CIP 108903 / NRRL B-16338 / NBRC 102104 / LLR-40K-21</strain>
    </source>
</reference>
<dbReference type="KEGG" id="sna:Snas_2439"/>
<dbReference type="GO" id="GO:0004644">
    <property type="term" value="F:phosphoribosylglycinamide formyltransferase activity"/>
    <property type="evidence" value="ECO:0007669"/>
    <property type="project" value="UniProtKB-EC"/>
</dbReference>
<dbReference type="RefSeq" id="WP_013017693.1">
    <property type="nucleotide sequence ID" value="NC_013947.1"/>
</dbReference>
<dbReference type="STRING" id="446470.Snas_2439"/>
<name>D3Q4U2_STANL</name>
<dbReference type="GO" id="GO:0006189">
    <property type="term" value="P:'de novo' IMP biosynthetic process"/>
    <property type="evidence" value="ECO:0007669"/>
    <property type="project" value="TreeGrafter"/>
</dbReference>
<dbReference type="EMBL" id="CP001778">
    <property type="protein sequence ID" value="ADD42122.1"/>
    <property type="molecule type" value="Genomic_DNA"/>
</dbReference>
<dbReference type="CDD" id="cd08653">
    <property type="entry name" value="FMT_core_like_3"/>
    <property type="match status" value="1"/>
</dbReference>
<dbReference type="OrthoDB" id="9802815at2"/>
<keyword evidence="7" id="KW-1185">Reference proteome</keyword>
<protein>
    <recommendedName>
        <fullName evidence="2">phosphoribosylglycinamide formyltransferase 1</fullName>
        <ecNumber evidence="2">2.1.2.2</ecNumber>
    </recommendedName>
</protein>
<dbReference type="Pfam" id="PF00551">
    <property type="entry name" value="Formyl_trans_N"/>
    <property type="match status" value="1"/>
</dbReference>
<dbReference type="HOGENOM" id="CLU_073809_1_0_11"/>
<keyword evidence="3 6" id="KW-0808">Transferase</keyword>
<dbReference type="InterPro" id="IPR036477">
    <property type="entry name" value="Formyl_transf_N_sf"/>
</dbReference>
<dbReference type="EC" id="2.1.2.2" evidence="2"/>
<comment type="pathway">
    <text evidence="1">Purine metabolism; IMP biosynthesis via de novo pathway; N(2)-formyl-N(1)-(5-phospho-D-ribosyl)glycinamide from N(1)-(5-phospho-D-ribosyl)glycinamide (10-formyl THF route): step 1/1.</text>
</comment>
<dbReference type="Proteomes" id="UP000000844">
    <property type="component" value="Chromosome"/>
</dbReference>
<accession>D3Q4U2</accession>